<evidence type="ECO:0008006" key="9">
    <source>
        <dbReference type="Google" id="ProtNLM"/>
    </source>
</evidence>
<dbReference type="Proteomes" id="UP000650833">
    <property type="component" value="Unassembled WGS sequence"/>
</dbReference>
<evidence type="ECO:0000256" key="3">
    <source>
        <dbReference type="ARBA" id="ARBA00022989"/>
    </source>
</evidence>
<comment type="subcellular location">
    <subcellularLocation>
        <location evidence="1">Mitochondrion membrane</location>
        <topology evidence="1">Multi-pass membrane protein</topology>
    </subcellularLocation>
</comment>
<feature type="transmembrane region" description="Helical" evidence="6">
    <location>
        <begin position="463"/>
        <end position="482"/>
    </location>
</feature>
<evidence type="ECO:0000256" key="2">
    <source>
        <dbReference type="ARBA" id="ARBA00022692"/>
    </source>
</evidence>
<dbReference type="InterPro" id="IPR013946">
    <property type="entry name" value="NCA2-like"/>
</dbReference>
<keyword evidence="8" id="KW-1185">Reference proteome</keyword>
<dbReference type="EMBL" id="JAEPRC010000182">
    <property type="protein sequence ID" value="KAG2205059.1"/>
    <property type="molecule type" value="Genomic_DNA"/>
</dbReference>
<evidence type="ECO:0000256" key="1">
    <source>
        <dbReference type="ARBA" id="ARBA00004225"/>
    </source>
</evidence>
<dbReference type="Pfam" id="PF08637">
    <property type="entry name" value="NCA2"/>
    <property type="match status" value="1"/>
</dbReference>
<dbReference type="OrthoDB" id="413313at2759"/>
<evidence type="ECO:0000256" key="5">
    <source>
        <dbReference type="ARBA" id="ARBA00023136"/>
    </source>
</evidence>
<protein>
    <recommendedName>
        <fullName evidence="9">ATP synthase regulation protein NCA2</fullName>
    </recommendedName>
</protein>
<evidence type="ECO:0000313" key="7">
    <source>
        <dbReference type="EMBL" id="KAG2205059.1"/>
    </source>
</evidence>
<keyword evidence="2 6" id="KW-0812">Transmembrane</keyword>
<name>A0A8H7V8H0_9FUNG</name>
<gene>
    <name evidence="7" type="ORF">INT46_000032</name>
</gene>
<proteinExistence type="predicted"/>
<organism evidence="7 8">
    <name type="scientific">Mucor plumbeus</name>
    <dbReference type="NCBI Taxonomy" id="97098"/>
    <lineage>
        <taxon>Eukaryota</taxon>
        <taxon>Fungi</taxon>
        <taxon>Fungi incertae sedis</taxon>
        <taxon>Mucoromycota</taxon>
        <taxon>Mucoromycotina</taxon>
        <taxon>Mucoromycetes</taxon>
        <taxon>Mucorales</taxon>
        <taxon>Mucorineae</taxon>
        <taxon>Mucoraceae</taxon>
        <taxon>Mucor</taxon>
    </lineage>
</organism>
<evidence type="ECO:0000313" key="8">
    <source>
        <dbReference type="Proteomes" id="UP000650833"/>
    </source>
</evidence>
<reference evidence="7" key="1">
    <citation type="submission" date="2020-12" db="EMBL/GenBank/DDBJ databases">
        <title>Metabolic potential, ecology and presence of endohyphal bacteria is reflected in genomic diversity of Mucoromycotina.</title>
        <authorList>
            <person name="Muszewska A."/>
            <person name="Okrasinska A."/>
            <person name="Steczkiewicz K."/>
            <person name="Drgas O."/>
            <person name="Orlowska M."/>
            <person name="Perlinska-Lenart U."/>
            <person name="Aleksandrzak-Piekarczyk T."/>
            <person name="Szatraj K."/>
            <person name="Zielenkiewicz U."/>
            <person name="Pilsyk S."/>
            <person name="Malc E."/>
            <person name="Mieczkowski P."/>
            <person name="Kruszewska J.S."/>
            <person name="Biernat P."/>
            <person name="Pawlowska J."/>
        </authorList>
    </citation>
    <scope>NUCLEOTIDE SEQUENCE</scope>
    <source>
        <strain evidence="7">CBS 226.32</strain>
    </source>
</reference>
<comment type="caution">
    <text evidence="7">The sequence shown here is derived from an EMBL/GenBank/DDBJ whole genome shotgun (WGS) entry which is preliminary data.</text>
</comment>
<keyword evidence="5 6" id="KW-0472">Membrane</keyword>
<dbReference type="PANTHER" id="PTHR28234:SF1">
    <property type="entry name" value="NUCLEAR CONTROL OF ATPASE PROTEIN 2"/>
    <property type="match status" value="1"/>
</dbReference>
<keyword evidence="3 6" id="KW-1133">Transmembrane helix</keyword>
<evidence type="ECO:0000256" key="6">
    <source>
        <dbReference type="SAM" id="Phobius"/>
    </source>
</evidence>
<dbReference type="PANTHER" id="PTHR28234">
    <property type="entry name" value="NUCLEAR CONTROL OF ATPASE PROTEIN 2"/>
    <property type="match status" value="1"/>
</dbReference>
<evidence type="ECO:0000256" key="4">
    <source>
        <dbReference type="ARBA" id="ARBA00023128"/>
    </source>
</evidence>
<sequence>MSDFVHEQVVQLNHKLSNLFQNIDTSSGLEYIHDPIVALNHGDQQLFLTSISREIDLMTIVPDISNVKKYLNLYIQHPIQGDLAWLFIAKSTAAVYGFMLNNTLNSTLPLAEAANYWNNIYGSKRYETYYALQTLPIRMCSVGINTVKMLRTASIDTLLKPEKFLRNMFPKQQKSLRFFSIKQNKFTQLIHEEIRQKLQQLKHYKKLQASKLGLMMKLAPFKNSNNVLVQSAECIAMMKSTFAFDQFDTKEVMNTQVSESSTLDVAKDLLDVIDGWEKCQLHIDNIKSMNGPPSFLTKYWIPGTLGCFAGNIAVQLLTAHQDDIIEWSKEIGITARDFAVNWIWKPILQVWDTIRLKDERLSVLGKEGLRSDLDSLERMVTEFARDHYYLSEDQVGTLITRVREGDMSVILKAYEEEIKHPLKNALKGDLIQTLLIQVQKTKVDVDLAMAALDKLLKSNELNFAFLAVAPSMLLTWGAVAWLRRFFEQRTGRRIGKTGAPIRHATRNDNELDCETQGIILCEVHLLRSYALFLPSRNSIRDLFIEDIRDLENPNLTITQKLQTINRMYRTWPFFRPLA</sequence>
<dbReference type="GO" id="GO:0005741">
    <property type="term" value="C:mitochondrial outer membrane"/>
    <property type="evidence" value="ECO:0007669"/>
    <property type="project" value="TreeGrafter"/>
</dbReference>
<keyword evidence="4" id="KW-0496">Mitochondrion</keyword>
<accession>A0A8H7V8H0</accession>
<dbReference type="AlphaFoldDB" id="A0A8H7V8H0"/>